<dbReference type="SUPFAM" id="SSF52980">
    <property type="entry name" value="Restriction endonuclease-like"/>
    <property type="match status" value="1"/>
</dbReference>
<comment type="caution">
    <text evidence="2">The sequence shown here is derived from an EMBL/GenBank/DDBJ whole genome shotgun (WGS) entry which is preliminary data.</text>
</comment>
<dbReference type="InterPro" id="IPR011335">
    <property type="entry name" value="Restrct_endonuc-II-like"/>
</dbReference>
<dbReference type="InterPro" id="IPR006166">
    <property type="entry name" value="ERCC4_domain"/>
</dbReference>
<gene>
    <name evidence="2" type="ORF">BROSI_A3695</name>
</gene>
<dbReference type="Proteomes" id="UP000032309">
    <property type="component" value="Unassembled WGS sequence"/>
</dbReference>
<reference evidence="3" key="1">
    <citation type="journal article" date="2015" name="Genome Announc.">
        <title>Draft Genome Sequence of an Anaerobic Ammonium-Oxidizing Bacterium, "Candidatus Brocadia sinica".</title>
        <authorList>
            <person name="Oshiki M."/>
            <person name="Shinyako-Hata K."/>
            <person name="Satoh H."/>
            <person name="Okabe S."/>
        </authorList>
    </citation>
    <scope>NUCLEOTIDE SEQUENCE [LARGE SCALE GENOMIC DNA]</scope>
    <source>
        <strain evidence="3">JPN1</strain>
    </source>
</reference>
<dbReference type="SMART" id="SM00891">
    <property type="entry name" value="ERCC4"/>
    <property type="match status" value="1"/>
</dbReference>
<organism evidence="2 3">
    <name type="scientific">Candidatus Brocadia sinica JPN1</name>
    <dbReference type="NCBI Taxonomy" id="1197129"/>
    <lineage>
        <taxon>Bacteria</taxon>
        <taxon>Pseudomonadati</taxon>
        <taxon>Planctomycetota</taxon>
        <taxon>Candidatus Brocadiia</taxon>
        <taxon>Candidatus Brocadiales</taxon>
        <taxon>Candidatus Brocadiaceae</taxon>
        <taxon>Candidatus Brocadia</taxon>
    </lineage>
</organism>
<keyword evidence="3" id="KW-1185">Reference proteome</keyword>
<name>A0ABQ0K222_9BACT</name>
<proteinExistence type="predicted"/>
<protein>
    <recommendedName>
        <fullName evidence="1">ERCC4 domain-containing protein</fullName>
    </recommendedName>
</protein>
<accession>A0ABQ0K222</accession>
<dbReference type="RefSeq" id="WP_052565179.1">
    <property type="nucleotide sequence ID" value="NZ_BAFN01000001.1"/>
</dbReference>
<sequence length="157" mass="17726">MIKKSDLVIIQDTREQNPLVFKNATVEVMGLSTGDYSLKHFTDKVTIERKSLSDLLGSLGVGRERFMNEIQRMRAYEYSALVIESSLTNIYKGGWRSAITAASVVGSLQALSSKYGIHVFFADNSGLVADMVEGLLYHFLRKQHEYLERIKPYLVNS</sequence>
<feature type="domain" description="ERCC4" evidence="1">
    <location>
        <begin position="8"/>
        <end position="87"/>
    </location>
</feature>
<evidence type="ECO:0000259" key="1">
    <source>
        <dbReference type="SMART" id="SM00891"/>
    </source>
</evidence>
<evidence type="ECO:0000313" key="3">
    <source>
        <dbReference type="Proteomes" id="UP000032309"/>
    </source>
</evidence>
<dbReference type="EMBL" id="BAFN01000001">
    <property type="protein sequence ID" value="GAN35149.1"/>
    <property type="molecule type" value="Genomic_DNA"/>
</dbReference>
<dbReference type="Gene3D" id="3.40.50.10130">
    <property type="match status" value="1"/>
</dbReference>
<evidence type="ECO:0000313" key="2">
    <source>
        <dbReference type="EMBL" id="GAN35149.1"/>
    </source>
</evidence>
<dbReference type="Pfam" id="PF02732">
    <property type="entry name" value="ERCC4"/>
    <property type="match status" value="1"/>
</dbReference>